<organism evidence="1 2">
    <name type="scientific">Steinernema carpocapsae</name>
    <name type="common">Entomopathogenic nematode</name>
    <dbReference type="NCBI Taxonomy" id="34508"/>
    <lineage>
        <taxon>Eukaryota</taxon>
        <taxon>Metazoa</taxon>
        <taxon>Ecdysozoa</taxon>
        <taxon>Nematoda</taxon>
        <taxon>Chromadorea</taxon>
        <taxon>Rhabditida</taxon>
        <taxon>Tylenchina</taxon>
        <taxon>Panagrolaimomorpha</taxon>
        <taxon>Strongyloidoidea</taxon>
        <taxon>Steinernematidae</taxon>
        <taxon>Steinernema</taxon>
    </lineage>
</organism>
<dbReference type="AlphaFoldDB" id="A0A4U5PFB5"/>
<reference evidence="1 2" key="1">
    <citation type="journal article" date="2015" name="Genome Biol.">
        <title>Comparative genomics of Steinernema reveals deeply conserved gene regulatory networks.</title>
        <authorList>
            <person name="Dillman A.R."/>
            <person name="Macchietto M."/>
            <person name="Porter C.F."/>
            <person name="Rogers A."/>
            <person name="Williams B."/>
            <person name="Antoshechkin I."/>
            <person name="Lee M.M."/>
            <person name="Goodwin Z."/>
            <person name="Lu X."/>
            <person name="Lewis E.E."/>
            <person name="Goodrich-Blair H."/>
            <person name="Stock S.P."/>
            <person name="Adams B.J."/>
            <person name="Sternberg P.W."/>
            <person name="Mortazavi A."/>
        </authorList>
    </citation>
    <scope>NUCLEOTIDE SEQUENCE [LARGE SCALE GENOMIC DNA]</scope>
    <source>
        <strain evidence="1 2">ALL</strain>
    </source>
</reference>
<evidence type="ECO:0000313" key="2">
    <source>
        <dbReference type="Proteomes" id="UP000298663"/>
    </source>
</evidence>
<name>A0A4U5PFB5_STECR</name>
<protein>
    <submittedName>
        <fullName evidence="1">Uncharacterized protein</fullName>
    </submittedName>
</protein>
<gene>
    <name evidence="1" type="ORF">L596_009426</name>
</gene>
<dbReference type="Proteomes" id="UP000298663">
    <property type="component" value="Unassembled WGS sequence"/>
</dbReference>
<proteinExistence type="predicted"/>
<accession>A0A4U5PFB5</accession>
<dbReference type="EMBL" id="AZBU02000002">
    <property type="protein sequence ID" value="TKR95229.1"/>
    <property type="molecule type" value="Genomic_DNA"/>
</dbReference>
<sequence length="96" mass="10893">MLLAAACCQQLIFEFSETVFKIGSSYGFGIDIGSFQIQKFSKTYPSCVLSFLARGTFRTKKNRVYANLSLAKTPTICRCRQRYIADKGFVWIQCIP</sequence>
<evidence type="ECO:0000313" key="1">
    <source>
        <dbReference type="EMBL" id="TKR95229.1"/>
    </source>
</evidence>
<comment type="caution">
    <text evidence="1">The sequence shown here is derived from an EMBL/GenBank/DDBJ whole genome shotgun (WGS) entry which is preliminary data.</text>
</comment>
<reference evidence="1 2" key="2">
    <citation type="journal article" date="2019" name="G3 (Bethesda)">
        <title>Hybrid Assembly of the Genome of the Entomopathogenic Nematode Steinernema carpocapsae Identifies the X-Chromosome.</title>
        <authorList>
            <person name="Serra L."/>
            <person name="Macchietto M."/>
            <person name="Macias-Munoz A."/>
            <person name="McGill C.J."/>
            <person name="Rodriguez I.M."/>
            <person name="Rodriguez B."/>
            <person name="Murad R."/>
            <person name="Mortazavi A."/>
        </authorList>
    </citation>
    <scope>NUCLEOTIDE SEQUENCE [LARGE SCALE GENOMIC DNA]</scope>
    <source>
        <strain evidence="1 2">ALL</strain>
    </source>
</reference>
<keyword evidence="2" id="KW-1185">Reference proteome</keyword>